<evidence type="ECO:0000256" key="8">
    <source>
        <dbReference type="ARBA" id="ARBA00068659"/>
    </source>
</evidence>
<name>A0A3D8TVB6_9LIST</name>
<evidence type="ECO:0000259" key="18">
    <source>
        <dbReference type="Pfam" id="PF05201"/>
    </source>
</evidence>
<dbReference type="InterPro" id="IPR018214">
    <property type="entry name" value="GluRdtase_CS"/>
</dbReference>
<gene>
    <name evidence="9" type="primary">hemA</name>
    <name evidence="19" type="ORF">UR08_04325</name>
</gene>
<evidence type="ECO:0000256" key="13">
    <source>
        <dbReference type="PIRSR" id="PIRSR000445-4"/>
    </source>
</evidence>
<dbReference type="UniPathway" id="UPA00251">
    <property type="reaction ID" value="UER00316"/>
</dbReference>
<feature type="domain" description="Quinate/shikimate 5-dehydrogenase/glutamyl-tRNA reductase" evidence="17">
    <location>
        <begin position="171"/>
        <end position="306"/>
    </location>
</feature>
<evidence type="ECO:0000256" key="5">
    <source>
        <dbReference type="ARBA" id="ARBA00023002"/>
    </source>
</evidence>
<evidence type="ECO:0000256" key="3">
    <source>
        <dbReference type="ARBA" id="ARBA00012970"/>
    </source>
</evidence>
<reference evidence="20" key="1">
    <citation type="submission" date="2015-04" db="EMBL/GenBank/DDBJ databases">
        <authorList>
            <person name="Schardt J."/>
            <person name="Mueller-Herbst S."/>
            <person name="Scherer S."/>
            <person name="Huptas C."/>
        </authorList>
    </citation>
    <scope>NUCLEOTIDE SEQUENCE [LARGE SCALE GENOMIC DNA]</scope>
    <source>
        <strain evidence="20">Kiel-L1</strain>
    </source>
</reference>
<feature type="coiled-coil region" evidence="15">
    <location>
        <begin position="311"/>
        <end position="338"/>
    </location>
</feature>
<dbReference type="PROSITE" id="PS00747">
    <property type="entry name" value="GLUTR"/>
    <property type="match status" value="1"/>
</dbReference>
<evidence type="ECO:0000259" key="16">
    <source>
        <dbReference type="Pfam" id="PF00745"/>
    </source>
</evidence>
<keyword evidence="4 9" id="KW-0521">NADP</keyword>
<dbReference type="Proteomes" id="UP000257055">
    <property type="component" value="Unassembled WGS sequence"/>
</dbReference>
<dbReference type="HAMAP" id="MF_00087">
    <property type="entry name" value="Glu_tRNA_reductase"/>
    <property type="match status" value="1"/>
</dbReference>
<keyword evidence="20" id="KW-1185">Reference proteome</keyword>
<proteinExistence type="inferred from homology"/>
<sequence>MYILSVGLNHKTAPIDVRERFSFTETEISEALVALQNEKSILENVMLSTCNRTEITAVVDQIHTGKYYIKRFLAGWFGIRLEEMSSYLFFYEEKAAVKHLYEVAAGLDSLVLGETQILGQVKQAFLKAQKAETTGTILNQLFREAIHFAKDMHHRTKINENAVSVSYAAVEIAKRIYPDLSKKSVLLIGAGKMSELALENLAGSGVQEIVLVNRTEEHAKSLAQKFENARSINFDSLNEALQEADIVLVSTSAGGYVLSEADMRQISETRNSPILVIDISLPRNVDPAAADLSKVFLYDLDDLEGVISANTEERQKMVAELESEIEEEAEQFFEWEKRLGVVPLIRELRETALLIQEKTMQSLENKLPGMTEREYTVIGKHMKSIINQMLKHPIAEIKEMPEKVDADHQIEIFKAIFDLSGEVDIKESQNQKNEVGK</sequence>
<evidence type="ECO:0000256" key="1">
    <source>
        <dbReference type="ARBA" id="ARBA00005059"/>
    </source>
</evidence>
<protein>
    <recommendedName>
        <fullName evidence="8 9">Glutamyl-tRNA reductase</fullName>
        <shortName evidence="9">GluTR</shortName>
        <ecNumber evidence="3 9">1.2.1.70</ecNumber>
    </recommendedName>
</protein>
<dbReference type="RefSeq" id="WP_115752427.1">
    <property type="nucleotide sequence ID" value="NZ_LARY01000001.1"/>
</dbReference>
<dbReference type="EMBL" id="LARY01000001">
    <property type="protein sequence ID" value="RDX02739.1"/>
    <property type="molecule type" value="Genomic_DNA"/>
</dbReference>
<evidence type="ECO:0000256" key="15">
    <source>
        <dbReference type="SAM" id="Coils"/>
    </source>
</evidence>
<dbReference type="EC" id="1.2.1.70" evidence="3 9"/>
<evidence type="ECO:0000256" key="9">
    <source>
        <dbReference type="HAMAP-Rule" id="MF_00087"/>
    </source>
</evidence>
<feature type="binding site" evidence="9 11">
    <location>
        <position position="120"/>
    </location>
    <ligand>
        <name>substrate</name>
    </ligand>
</feature>
<evidence type="ECO:0000313" key="19">
    <source>
        <dbReference type="EMBL" id="RDX02739.1"/>
    </source>
</evidence>
<dbReference type="InterPro" id="IPR036453">
    <property type="entry name" value="GluRdtase_dimer_dom_sf"/>
</dbReference>
<feature type="binding site" evidence="9 11">
    <location>
        <position position="109"/>
    </location>
    <ligand>
        <name>substrate</name>
    </ligand>
</feature>
<dbReference type="InterPro" id="IPR000343">
    <property type="entry name" value="4pyrrol_synth_GluRdtase"/>
</dbReference>
<feature type="binding site" evidence="9 12">
    <location>
        <begin position="189"/>
        <end position="194"/>
    </location>
    <ligand>
        <name>NADP(+)</name>
        <dbReference type="ChEBI" id="CHEBI:58349"/>
    </ligand>
</feature>
<dbReference type="GO" id="GO:0008883">
    <property type="term" value="F:glutamyl-tRNA reductase activity"/>
    <property type="evidence" value="ECO:0007669"/>
    <property type="project" value="UniProtKB-UniRule"/>
</dbReference>
<dbReference type="FunFam" id="3.40.50.720:FF:000031">
    <property type="entry name" value="Glutamyl-tRNA reductase"/>
    <property type="match status" value="1"/>
</dbReference>
<feature type="active site" description="Nucleophile" evidence="9 10">
    <location>
        <position position="50"/>
    </location>
</feature>
<dbReference type="GO" id="GO:0006782">
    <property type="term" value="P:protoporphyrinogen IX biosynthetic process"/>
    <property type="evidence" value="ECO:0007669"/>
    <property type="project" value="UniProtKB-UniRule"/>
</dbReference>
<keyword evidence="6 9" id="KW-0627">Porphyrin biosynthesis</keyword>
<dbReference type="InterPro" id="IPR015895">
    <property type="entry name" value="4pyrrol_synth_GluRdtase_N"/>
</dbReference>
<dbReference type="FunFam" id="3.30.460.30:FF:000001">
    <property type="entry name" value="Glutamyl-tRNA reductase"/>
    <property type="match status" value="1"/>
</dbReference>
<evidence type="ECO:0000256" key="4">
    <source>
        <dbReference type="ARBA" id="ARBA00022857"/>
    </source>
</evidence>
<feature type="domain" description="Tetrapyrrole biosynthesis glutamyl-tRNA reductase dimerisation" evidence="16">
    <location>
        <begin position="322"/>
        <end position="419"/>
    </location>
</feature>
<dbReference type="InterPro" id="IPR036291">
    <property type="entry name" value="NAD(P)-bd_dom_sf"/>
</dbReference>
<evidence type="ECO:0000256" key="10">
    <source>
        <dbReference type="PIRSR" id="PIRSR000445-1"/>
    </source>
</evidence>
<feature type="binding site" evidence="9 11">
    <location>
        <begin position="114"/>
        <end position="116"/>
    </location>
    <ligand>
        <name>substrate</name>
    </ligand>
</feature>
<dbReference type="SUPFAM" id="SSF51735">
    <property type="entry name" value="NAD(P)-binding Rossmann-fold domains"/>
    <property type="match status" value="1"/>
</dbReference>
<evidence type="ECO:0000256" key="2">
    <source>
        <dbReference type="ARBA" id="ARBA00005916"/>
    </source>
</evidence>
<comment type="similarity">
    <text evidence="2 9 14">Belongs to the glutamyl-tRNA reductase family.</text>
</comment>
<dbReference type="InterPro" id="IPR015896">
    <property type="entry name" value="4pyrrol_synth_GluRdtase_dimer"/>
</dbReference>
<dbReference type="Pfam" id="PF05201">
    <property type="entry name" value="GlutR_N"/>
    <property type="match status" value="1"/>
</dbReference>
<evidence type="ECO:0000256" key="6">
    <source>
        <dbReference type="ARBA" id="ARBA00023244"/>
    </source>
</evidence>
<evidence type="ECO:0000256" key="7">
    <source>
        <dbReference type="ARBA" id="ARBA00047464"/>
    </source>
</evidence>
<dbReference type="Pfam" id="PF00745">
    <property type="entry name" value="GlutR_dimer"/>
    <property type="match status" value="1"/>
</dbReference>
<comment type="pathway">
    <text evidence="1 9 14">Porphyrin-containing compound metabolism; protoporphyrin-IX biosynthesis; 5-aminolevulinate from L-glutamyl-tRNA(Glu): step 1/2.</text>
</comment>
<comment type="miscellaneous">
    <text evidence="9">During catalysis, the active site Cys acts as a nucleophile attacking the alpha-carbonyl group of tRNA-bound glutamate with the formation of a thioester intermediate between enzyme and glutamate, and the concomitant release of tRNA(Glu). The thioester intermediate is finally reduced by direct hydride transfer from NADPH, to form the product GSA.</text>
</comment>
<dbReference type="SUPFAM" id="SSF69742">
    <property type="entry name" value="Glutamyl tRNA-reductase catalytic, N-terminal domain"/>
    <property type="match status" value="1"/>
</dbReference>
<feature type="domain" description="Glutamyl-tRNA reductase N-terminal" evidence="18">
    <location>
        <begin position="6"/>
        <end position="156"/>
    </location>
</feature>
<keyword evidence="15" id="KW-0175">Coiled coil</keyword>
<comment type="domain">
    <text evidence="9">Possesses an unusual extended V-shaped dimeric structure with each monomer consisting of three distinct domains arranged along a curved 'spinal' alpha-helix. The N-terminal catalytic domain specifically recognizes the glutamate moiety of the substrate. The second domain is the NADPH-binding domain, and the third C-terminal domain is responsible for dimerization.</text>
</comment>
<dbReference type="NCBIfam" id="TIGR01035">
    <property type="entry name" value="hemA"/>
    <property type="match status" value="1"/>
</dbReference>
<evidence type="ECO:0000313" key="20">
    <source>
        <dbReference type="Proteomes" id="UP000257055"/>
    </source>
</evidence>
<dbReference type="PANTHER" id="PTHR43120:SF1">
    <property type="entry name" value="GLUTAMYL-TRNA REDUCTASE 1, CHLOROPLASTIC"/>
    <property type="match status" value="1"/>
</dbReference>
<keyword evidence="5 9" id="KW-0560">Oxidoreductase</keyword>
<organism evidence="19 20">
    <name type="scientific">Listeria kieliensis</name>
    <dbReference type="NCBI Taxonomy" id="1621700"/>
    <lineage>
        <taxon>Bacteria</taxon>
        <taxon>Bacillati</taxon>
        <taxon>Bacillota</taxon>
        <taxon>Bacilli</taxon>
        <taxon>Bacillales</taxon>
        <taxon>Listeriaceae</taxon>
        <taxon>Listeria</taxon>
    </lineage>
</organism>
<accession>A0A3D8TVB6</accession>
<evidence type="ECO:0000256" key="12">
    <source>
        <dbReference type="PIRSR" id="PIRSR000445-3"/>
    </source>
</evidence>
<dbReference type="Gene3D" id="3.30.460.30">
    <property type="entry name" value="Glutamyl-tRNA reductase, N-terminal domain"/>
    <property type="match status" value="1"/>
</dbReference>
<dbReference type="AlphaFoldDB" id="A0A3D8TVB6"/>
<comment type="catalytic activity">
    <reaction evidence="7 9 14">
        <text>(S)-4-amino-5-oxopentanoate + tRNA(Glu) + NADP(+) = L-glutamyl-tRNA(Glu) + NADPH + H(+)</text>
        <dbReference type="Rhea" id="RHEA:12344"/>
        <dbReference type="Rhea" id="RHEA-COMP:9663"/>
        <dbReference type="Rhea" id="RHEA-COMP:9680"/>
        <dbReference type="ChEBI" id="CHEBI:15378"/>
        <dbReference type="ChEBI" id="CHEBI:57501"/>
        <dbReference type="ChEBI" id="CHEBI:57783"/>
        <dbReference type="ChEBI" id="CHEBI:58349"/>
        <dbReference type="ChEBI" id="CHEBI:78442"/>
        <dbReference type="ChEBI" id="CHEBI:78520"/>
        <dbReference type="EC" id="1.2.1.70"/>
    </reaction>
</comment>
<dbReference type="Pfam" id="PF01488">
    <property type="entry name" value="Shikimate_DH"/>
    <property type="match status" value="1"/>
</dbReference>
<dbReference type="PANTHER" id="PTHR43120">
    <property type="entry name" value="GLUTAMYL-TRNA REDUCTASE 1, CHLOROPLASTIC"/>
    <property type="match status" value="1"/>
</dbReference>
<feature type="site" description="Important for activity" evidence="9 13">
    <location>
        <position position="99"/>
    </location>
</feature>
<dbReference type="CDD" id="cd05213">
    <property type="entry name" value="NAD_bind_Glutamyl_tRNA_reduct"/>
    <property type="match status" value="1"/>
</dbReference>
<evidence type="ECO:0000256" key="14">
    <source>
        <dbReference type="RuleBase" id="RU000584"/>
    </source>
</evidence>
<dbReference type="SUPFAM" id="SSF69075">
    <property type="entry name" value="Glutamyl tRNA-reductase dimerization domain"/>
    <property type="match status" value="1"/>
</dbReference>
<comment type="function">
    <text evidence="9">Catalyzes the NADPH-dependent reduction of glutamyl-tRNA(Glu) to glutamate 1-semialdehyde (GSA).</text>
</comment>
<comment type="subunit">
    <text evidence="9">Homodimer.</text>
</comment>
<dbReference type="PIRSF" id="PIRSF000445">
    <property type="entry name" value="4pyrrol_synth_GluRdtase"/>
    <property type="match status" value="1"/>
</dbReference>
<dbReference type="Gene3D" id="3.40.50.720">
    <property type="entry name" value="NAD(P)-binding Rossmann-like Domain"/>
    <property type="match status" value="1"/>
</dbReference>
<dbReference type="GO" id="GO:0050661">
    <property type="term" value="F:NADP binding"/>
    <property type="evidence" value="ECO:0007669"/>
    <property type="project" value="InterPro"/>
</dbReference>
<evidence type="ECO:0000259" key="17">
    <source>
        <dbReference type="Pfam" id="PF01488"/>
    </source>
</evidence>
<feature type="binding site" evidence="9 11">
    <location>
        <begin position="49"/>
        <end position="52"/>
    </location>
    <ligand>
        <name>substrate</name>
    </ligand>
</feature>
<comment type="caution">
    <text evidence="19">The sequence shown here is derived from an EMBL/GenBank/DDBJ whole genome shotgun (WGS) entry which is preliminary data.</text>
</comment>
<dbReference type="InterPro" id="IPR006151">
    <property type="entry name" value="Shikm_DH/Glu-tRNA_Rdtase"/>
</dbReference>
<evidence type="ECO:0000256" key="11">
    <source>
        <dbReference type="PIRSR" id="PIRSR000445-2"/>
    </source>
</evidence>
<dbReference type="InterPro" id="IPR036343">
    <property type="entry name" value="GluRdtase_N_sf"/>
</dbReference>